<evidence type="ECO:0000256" key="2">
    <source>
        <dbReference type="ARBA" id="ARBA00023163"/>
    </source>
</evidence>
<keyword evidence="2" id="KW-0804">Transcription</keyword>
<feature type="domain" description="MH2" evidence="4">
    <location>
        <begin position="43"/>
        <end position="259"/>
    </location>
</feature>
<dbReference type="EMBL" id="CAJNOO010001120">
    <property type="protein sequence ID" value="CAF1099662.1"/>
    <property type="molecule type" value="Genomic_DNA"/>
</dbReference>
<dbReference type="InterPro" id="IPR001132">
    <property type="entry name" value="SMAD_dom_Dwarfin-type"/>
</dbReference>
<dbReference type="OrthoDB" id="5875866at2759"/>
<dbReference type="GO" id="GO:0071144">
    <property type="term" value="C:heteromeric SMAD protein complex"/>
    <property type="evidence" value="ECO:0007669"/>
    <property type="project" value="TreeGrafter"/>
</dbReference>
<dbReference type="InterPro" id="IPR013790">
    <property type="entry name" value="Dwarfin"/>
</dbReference>
<dbReference type="PANTHER" id="PTHR13703:SF45">
    <property type="entry name" value="MOTHERS AGAINST DECAPENTAPLEGIC HOMOLOG"/>
    <property type="match status" value="1"/>
</dbReference>
<dbReference type="GO" id="GO:0030154">
    <property type="term" value="P:cell differentiation"/>
    <property type="evidence" value="ECO:0007669"/>
    <property type="project" value="TreeGrafter"/>
</dbReference>
<dbReference type="GO" id="GO:0030509">
    <property type="term" value="P:BMP signaling pathway"/>
    <property type="evidence" value="ECO:0007669"/>
    <property type="project" value="TreeGrafter"/>
</dbReference>
<evidence type="ECO:0000313" key="7">
    <source>
        <dbReference type="Proteomes" id="UP000663882"/>
    </source>
</evidence>
<accession>A0A814P426</accession>
<evidence type="ECO:0000313" key="6">
    <source>
        <dbReference type="EMBL" id="CAF3587600.1"/>
    </source>
</evidence>
<evidence type="ECO:0000256" key="3">
    <source>
        <dbReference type="SAM" id="MobiDB-lite"/>
    </source>
</evidence>
<dbReference type="InterPro" id="IPR017855">
    <property type="entry name" value="SMAD-like_dom_sf"/>
</dbReference>
<dbReference type="GO" id="GO:0060395">
    <property type="term" value="P:SMAD protein signal transduction"/>
    <property type="evidence" value="ECO:0007669"/>
    <property type="project" value="TreeGrafter"/>
</dbReference>
<feature type="compositionally biased region" description="Low complexity" evidence="3">
    <location>
        <begin position="255"/>
        <end position="282"/>
    </location>
</feature>
<dbReference type="Gene3D" id="2.60.200.10">
    <property type="match status" value="1"/>
</dbReference>
<feature type="non-terminal residue" evidence="5">
    <location>
        <position position="1"/>
    </location>
</feature>
<dbReference type="SMART" id="SM00524">
    <property type="entry name" value="DWB"/>
    <property type="match status" value="1"/>
</dbReference>
<dbReference type="CDD" id="cd10498">
    <property type="entry name" value="MH2_SMAD_4"/>
    <property type="match status" value="1"/>
</dbReference>
<feature type="region of interest" description="Disordered" evidence="3">
    <location>
        <begin position="255"/>
        <end position="288"/>
    </location>
</feature>
<dbReference type="Proteomes" id="UP000663823">
    <property type="component" value="Unassembled WGS sequence"/>
</dbReference>
<dbReference type="GO" id="GO:0000981">
    <property type="term" value="F:DNA-binding transcription factor activity, RNA polymerase II-specific"/>
    <property type="evidence" value="ECO:0007669"/>
    <property type="project" value="TreeGrafter"/>
</dbReference>
<protein>
    <recommendedName>
        <fullName evidence="4">MH2 domain-containing protein</fullName>
    </recommendedName>
</protein>
<dbReference type="GO" id="GO:0070411">
    <property type="term" value="F:I-SMAD binding"/>
    <property type="evidence" value="ECO:0007669"/>
    <property type="project" value="TreeGrafter"/>
</dbReference>
<evidence type="ECO:0000256" key="1">
    <source>
        <dbReference type="ARBA" id="ARBA00023015"/>
    </source>
</evidence>
<gene>
    <name evidence="6" type="ORF">OTI717_LOCUS6138</name>
    <name evidence="5" type="ORF">RFH988_LOCUS19244</name>
</gene>
<reference evidence="5" key="1">
    <citation type="submission" date="2021-02" db="EMBL/GenBank/DDBJ databases">
        <authorList>
            <person name="Nowell W R."/>
        </authorList>
    </citation>
    <scope>NUCLEOTIDE SEQUENCE</scope>
</reference>
<organism evidence="5 7">
    <name type="scientific">Rotaria sordida</name>
    <dbReference type="NCBI Taxonomy" id="392033"/>
    <lineage>
        <taxon>Eukaryota</taxon>
        <taxon>Metazoa</taxon>
        <taxon>Spiralia</taxon>
        <taxon>Gnathifera</taxon>
        <taxon>Rotifera</taxon>
        <taxon>Eurotatoria</taxon>
        <taxon>Bdelloidea</taxon>
        <taxon>Philodinida</taxon>
        <taxon>Philodinidae</taxon>
        <taxon>Rotaria</taxon>
    </lineage>
</organism>
<keyword evidence="1" id="KW-0805">Transcription regulation</keyword>
<dbReference type="SUPFAM" id="SSF49879">
    <property type="entry name" value="SMAD/FHA domain"/>
    <property type="match status" value="1"/>
</dbReference>
<name>A0A814P426_9BILA</name>
<dbReference type="PROSITE" id="PS51076">
    <property type="entry name" value="MH2"/>
    <property type="match status" value="1"/>
</dbReference>
<dbReference type="PANTHER" id="PTHR13703">
    <property type="entry name" value="SMAD"/>
    <property type="match status" value="1"/>
</dbReference>
<dbReference type="GO" id="GO:0009653">
    <property type="term" value="P:anatomical structure morphogenesis"/>
    <property type="evidence" value="ECO:0007669"/>
    <property type="project" value="TreeGrafter"/>
</dbReference>
<dbReference type="FunFam" id="2.60.200.10:FF:000002">
    <property type="entry name" value="Mothers against decapentaplegic homolog"/>
    <property type="match status" value="1"/>
</dbReference>
<dbReference type="GO" id="GO:0000978">
    <property type="term" value="F:RNA polymerase II cis-regulatory region sequence-specific DNA binding"/>
    <property type="evidence" value="ECO:0007669"/>
    <property type="project" value="TreeGrafter"/>
</dbReference>
<dbReference type="EMBL" id="CAJOAX010000422">
    <property type="protein sequence ID" value="CAF3587600.1"/>
    <property type="molecule type" value="Genomic_DNA"/>
</dbReference>
<dbReference type="Pfam" id="PF03166">
    <property type="entry name" value="MH2"/>
    <property type="match status" value="1"/>
</dbReference>
<evidence type="ECO:0000259" key="4">
    <source>
        <dbReference type="PROSITE" id="PS51076"/>
    </source>
</evidence>
<sequence length="288" mass="32279">GNVPLWAQSAPTTTSLWQQHSLVPTSVPSTQLLTLITNYGEYWCSIAYYERDIQVGETFKVQDAFQEVTIDGGMDIATVGDRFCLGPLSNVYRTEASEKARLHIGKGIRVECRNEGDVWIRCNSEQAVFLQSYYLDREAGRAPGDAVHKIYPQACIKVFDLKQCFSQMEQHVKMAIHARMQQQIHGQAIPSSASLSVDDLRRLCVLRLSFVKGWGPDYPRQSIKETPCWIEIQVHRALQLLDDLFNSMNHQLNVTSSSSNSSIPSNNNSSSHSTTSIESASTRPSQHS</sequence>
<comment type="caution">
    <text evidence="5">The sequence shown here is derived from an EMBL/GenBank/DDBJ whole genome shotgun (WGS) entry which is preliminary data.</text>
</comment>
<dbReference type="InterPro" id="IPR008984">
    <property type="entry name" value="SMAD_FHA_dom_sf"/>
</dbReference>
<dbReference type="AlphaFoldDB" id="A0A814P426"/>
<evidence type="ECO:0000313" key="5">
    <source>
        <dbReference type="EMBL" id="CAF1099662.1"/>
    </source>
</evidence>
<dbReference type="Proteomes" id="UP000663882">
    <property type="component" value="Unassembled WGS sequence"/>
</dbReference>
<proteinExistence type="predicted"/>